<proteinExistence type="inferred from homology"/>
<evidence type="ECO:0000313" key="3">
    <source>
        <dbReference type="Proteomes" id="UP001302349"/>
    </source>
</evidence>
<sequence length="303" mass="34046">MRRIPYFLVDVFTQSPFGGNQLAVVSKGDLVREEEMAQIAREFNLSETTFIYSPENEDHNARVRIFTPGQELPFAGHPTLGTAFVIARDIDYKPEDKILTVFLEEKVGTIRVDIDIQNGAPEMLVMTQPLPTFGETLHDIPLLAELLSLRESDFLPNYFPQTISCGVPYLITPLKSLEAVRKIKFRTDVWEKVVEKYDPGWIYPFAMGGDDIESHVHGRMFAPEAGIVEDPATGSANGPLGCYLVQHKLRNTGKKTKIISEQGYEMGRPSKLYLEIERSEIAITQVKVGGYCVFMGQGQLFLP</sequence>
<evidence type="ECO:0000313" key="2">
    <source>
        <dbReference type="EMBL" id="WOK04945.1"/>
    </source>
</evidence>
<dbReference type="InterPro" id="IPR003719">
    <property type="entry name" value="Phenazine_PhzF-like"/>
</dbReference>
<evidence type="ECO:0000256" key="1">
    <source>
        <dbReference type="ARBA" id="ARBA00008270"/>
    </source>
</evidence>
<name>A0ABZ0ILT5_9BACT</name>
<dbReference type="PANTHER" id="PTHR13774">
    <property type="entry name" value="PHENAZINE BIOSYNTHESIS PROTEIN"/>
    <property type="match status" value="1"/>
</dbReference>
<dbReference type="PANTHER" id="PTHR13774:SF32">
    <property type="entry name" value="ANTISENSE-ENHANCING SEQUENCE 1"/>
    <property type="match status" value="1"/>
</dbReference>
<gene>
    <name evidence="2" type="ORF">RT717_17840</name>
</gene>
<dbReference type="SUPFAM" id="SSF54506">
    <property type="entry name" value="Diaminopimelate epimerase-like"/>
    <property type="match status" value="1"/>
</dbReference>
<dbReference type="RefSeq" id="WP_317487742.1">
    <property type="nucleotide sequence ID" value="NZ_CP136051.1"/>
</dbReference>
<keyword evidence="3" id="KW-1185">Reference proteome</keyword>
<dbReference type="NCBIfam" id="TIGR00654">
    <property type="entry name" value="PhzF_family"/>
    <property type="match status" value="1"/>
</dbReference>
<comment type="similarity">
    <text evidence="1">Belongs to the PhzF family.</text>
</comment>
<dbReference type="EMBL" id="CP136051">
    <property type="protein sequence ID" value="WOK04945.1"/>
    <property type="molecule type" value="Genomic_DNA"/>
</dbReference>
<accession>A0ABZ0ILT5</accession>
<reference evidence="2 3" key="1">
    <citation type="journal article" date="2023" name="Microbiol. Resour. Announc.">
        <title>Complete Genome Sequence of Imperialibacter roseus strain P4T.</title>
        <authorList>
            <person name="Tizabi D.R."/>
            <person name="Bachvaroff T."/>
            <person name="Hill R.T."/>
        </authorList>
    </citation>
    <scope>NUCLEOTIDE SEQUENCE [LARGE SCALE GENOMIC DNA]</scope>
    <source>
        <strain evidence="2 3">P4T</strain>
    </source>
</reference>
<organism evidence="2 3">
    <name type="scientific">Imperialibacter roseus</name>
    <dbReference type="NCBI Taxonomy" id="1324217"/>
    <lineage>
        <taxon>Bacteria</taxon>
        <taxon>Pseudomonadati</taxon>
        <taxon>Bacteroidota</taxon>
        <taxon>Cytophagia</taxon>
        <taxon>Cytophagales</taxon>
        <taxon>Flammeovirgaceae</taxon>
        <taxon>Imperialibacter</taxon>
    </lineage>
</organism>
<dbReference type="Proteomes" id="UP001302349">
    <property type="component" value="Chromosome"/>
</dbReference>
<protein>
    <submittedName>
        <fullName evidence="2">PhzF family phenazine biosynthesis protein</fullName>
    </submittedName>
</protein>
<dbReference type="PIRSF" id="PIRSF016184">
    <property type="entry name" value="PhzC_PhzF"/>
    <property type="match status" value="1"/>
</dbReference>
<dbReference type="Pfam" id="PF02567">
    <property type="entry name" value="PhzC-PhzF"/>
    <property type="match status" value="1"/>
</dbReference>
<dbReference type="Gene3D" id="3.10.310.10">
    <property type="entry name" value="Diaminopimelate Epimerase, Chain A, domain 1"/>
    <property type="match status" value="2"/>
</dbReference>